<evidence type="ECO:0000313" key="2">
    <source>
        <dbReference type="EMBL" id="KAK6944033.1"/>
    </source>
</evidence>
<organism evidence="2 3">
    <name type="scientific">Dillenia turbinata</name>
    <dbReference type="NCBI Taxonomy" id="194707"/>
    <lineage>
        <taxon>Eukaryota</taxon>
        <taxon>Viridiplantae</taxon>
        <taxon>Streptophyta</taxon>
        <taxon>Embryophyta</taxon>
        <taxon>Tracheophyta</taxon>
        <taxon>Spermatophyta</taxon>
        <taxon>Magnoliopsida</taxon>
        <taxon>eudicotyledons</taxon>
        <taxon>Gunneridae</taxon>
        <taxon>Pentapetalae</taxon>
        <taxon>Dilleniales</taxon>
        <taxon>Dilleniaceae</taxon>
        <taxon>Dillenia</taxon>
    </lineage>
</organism>
<evidence type="ECO:0008006" key="4">
    <source>
        <dbReference type="Google" id="ProtNLM"/>
    </source>
</evidence>
<proteinExistence type="predicted"/>
<dbReference type="PANTHER" id="PTHR34207">
    <property type="entry name" value="PROTEIN BIC1"/>
    <property type="match status" value="1"/>
</dbReference>
<feature type="region of interest" description="Disordered" evidence="1">
    <location>
        <begin position="1"/>
        <end position="74"/>
    </location>
</feature>
<keyword evidence="3" id="KW-1185">Reference proteome</keyword>
<dbReference type="EMBL" id="JBAMMX010000003">
    <property type="protein sequence ID" value="KAK6944033.1"/>
    <property type="molecule type" value="Genomic_DNA"/>
</dbReference>
<feature type="compositionally biased region" description="Basic and acidic residues" evidence="1">
    <location>
        <begin position="41"/>
        <end position="57"/>
    </location>
</feature>
<dbReference type="InterPro" id="IPR040374">
    <property type="entry name" value="BIC"/>
</dbReference>
<accession>A0AAN8W098</accession>
<reference evidence="2 3" key="1">
    <citation type="submission" date="2023-12" db="EMBL/GenBank/DDBJ databases">
        <title>A high-quality genome assembly for Dillenia turbinata (Dilleniales).</title>
        <authorList>
            <person name="Chanderbali A."/>
        </authorList>
    </citation>
    <scope>NUCLEOTIDE SEQUENCE [LARGE SCALE GENOMIC DNA]</scope>
    <source>
        <strain evidence="2">LSX21</strain>
        <tissue evidence="2">Leaf</tissue>
    </source>
</reference>
<evidence type="ECO:0000256" key="1">
    <source>
        <dbReference type="SAM" id="MobiDB-lite"/>
    </source>
</evidence>
<dbReference type="Proteomes" id="UP001370490">
    <property type="component" value="Unassembled WGS sequence"/>
</dbReference>
<dbReference type="AlphaFoldDB" id="A0AAN8W098"/>
<evidence type="ECO:0000313" key="3">
    <source>
        <dbReference type="Proteomes" id="UP001370490"/>
    </source>
</evidence>
<dbReference type="CDD" id="cd22645">
    <property type="entry name" value="BIC1_CID"/>
    <property type="match status" value="1"/>
</dbReference>
<dbReference type="PANTHER" id="PTHR34207:SF2">
    <property type="entry name" value="PROTEIN BIC1"/>
    <property type="match status" value="1"/>
</dbReference>
<name>A0AAN8W098_9MAGN</name>
<protein>
    <recommendedName>
        <fullName evidence="4">Protein BIC1</fullName>
    </recommendedName>
</protein>
<comment type="caution">
    <text evidence="2">The sequence shown here is derived from an EMBL/GenBank/DDBJ whole genome shotgun (WGS) entry which is preliminary data.</text>
</comment>
<dbReference type="GO" id="GO:0009785">
    <property type="term" value="P:blue light signaling pathway"/>
    <property type="evidence" value="ECO:0007669"/>
    <property type="project" value="InterPro"/>
</dbReference>
<gene>
    <name evidence="2" type="ORF">RJ641_025135</name>
</gene>
<sequence length="152" mass="17101">MTCKNPIPSLPPEFKKTNIPGNDDKESQIPCLEAQQSLDPRSSEKSHEEDNDKHLKLQDPNASVKETPEAPESSKLLGEVTGCERLKRHRIDMAGRVWIPEIWGQEELLKDWVDCSSFDASLVHGGIMSARAALIQEGRRANSSRLRIENRC</sequence>